<feature type="coiled-coil region" evidence="7">
    <location>
        <begin position="1187"/>
        <end position="1297"/>
    </location>
</feature>
<dbReference type="Gene3D" id="1.20.120.720">
    <property type="entry name" value="Myosin VI head, motor domain, U50 subdomain"/>
    <property type="match status" value="1"/>
</dbReference>
<gene>
    <name evidence="10" type="primary">myo18b</name>
</gene>
<dbReference type="GO" id="GO:0032982">
    <property type="term" value="C:myosin filament"/>
    <property type="evidence" value="ECO:0007669"/>
    <property type="project" value="TreeGrafter"/>
</dbReference>
<reference evidence="11" key="1">
    <citation type="submission" date="2012-01" db="EMBL/GenBank/DDBJ databases">
        <title>The Genome Sequence of Oreochromis niloticus (Nile Tilapia).</title>
        <authorList>
            <consortium name="Broad Institute Genome Assembly Team"/>
            <consortium name="Broad Institute Sequencing Platform"/>
            <person name="Di Palma F."/>
            <person name="Johnson J."/>
            <person name="Lander E.S."/>
            <person name="Lindblad-Toh K."/>
        </authorList>
    </citation>
    <scope>NUCLEOTIDE SEQUENCE [LARGE SCALE GENOMIC DNA]</scope>
</reference>
<feature type="coiled-coil region" evidence="7">
    <location>
        <begin position="869"/>
        <end position="945"/>
    </location>
</feature>
<name>I3JZR7_ORENI</name>
<reference evidence="10" key="3">
    <citation type="submission" date="2025-09" db="UniProtKB">
        <authorList>
            <consortium name="Ensembl"/>
        </authorList>
    </citation>
    <scope>IDENTIFICATION</scope>
</reference>
<evidence type="ECO:0000259" key="9">
    <source>
        <dbReference type="PROSITE" id="PS51456"/>
    </source>
</evidence>
<dbReference type="GO" id="GO:0016461">
    <property type="term" value="C:unconventional myosin complex"/>
    <property type="evidence" value="ECO:0007669"/>
    <property type="project" value="TreeGrafter"/>
</dbReference>
<feature type="coiled-coil region" evidence="7">
    <location>
        <begin position="975"/>
        <end position="1023"/>
    </location>
</feature>
<evidence type="ECO:0000313" key="10">
    <source>
        <dbReference type="Ensembl" id="ENSONIP00000014362.2"/>
    </source>
</evidence>
<evidence type="ECO:0000256" key="3">
    <source>
        <dbReference type="ARBA" id="ARBA00023054"/>
    </source>
</evidence>
<feature type="domain" description="Myosin motor" evidence="9">
    <location>
        <begin position="80"/>
        <end position="798"/>
    </location>
</feature>
<keyword evidence="4 6" id="KW-0518">Myosin</keyword>
<evidence type="ECO:0000256" key="7">
    <source>
        <dbReference type="SAM" id="Coils"/>
    </source>
</evidence>
<dbReference type="Gene3D" id="1.20.58.530">
    <property type="match status" value="1"/>
</dbReference>
<keyword evidence="5 6" id="KW-0505">Motor protein</keyword>
<dbReference type="GO" id="GO:0005737">
    <property type="term" value="C:cytoplasm"/>
    <property type="evidence" value="ECO:0007669"/>
    <property type="project" value="TreeGrafter"/>
</dbReference>
<reference evidence="10" key="2">
    <citation type="submission" date="2025-08" db="UniProtKB">
        <authorList>
            <consortium name="Ensembl"/>
        </authorList>
    </citation>
    <scope>IDENTIFICATION</scope>
</reference>
<dbReference type="PROSITE" id="PS51456">
    <property type="entry name" value="MYOSIN_MOTOR"/>
    <property type="match status" value="1"/>
</dbReference>
<dbReference type="Pfam" id="PF00063">
    <property type="entry name" value="Myosin_head"/>
    <property type="match status" value="1"/>
</dbReference>
<dbReference type="InterPro" id="IPR036961">
    <property type="entry name" value="Kinesin_motor_dom_sf"/>
</dbReference>
<dbReference type="Proteomes" id="UP000005207">
    <property type="component" value="Linkage group LG7"/>
</dbReference>
<dbReference type="InterPro" id="IPR027417">
    <property type="entry name" value="P-loop_NTPase"/>
</dbReference>
<evidence type="ECO:0000256" key="4">
    <source>
        <dbReference type="ARBA" id="ARBA00023123"/>
    </source>
</evidence>
<dbReference type="SUPFAM" id="SSF52540">
    <property type="entry name" value="P-loop containing nucleoside triphosphate hydrolases"/>
    <property type="match status" value="1"/>
</dbReference>
<dbReference type="HOGENOM" id="CLU_000192_1_0_1"/>
<proteinExistence type="inferred from homology"/>
<dbReference type="Ensembl" id="ENSONIT00000014373.2">
    <property type="protein sequence ID" value="ENSONIP00000014362.2"/>
    <property type="gene ID" value="ENSONIG00000011412.2"/>
</dbReference>
<dbReference type="GO" id="GO:0005524">
    <property type="term" value="F:ATP binding"/>
    <property type="evidence" value="ECO:0007669"/>
    <property type="project" value="UniProtKB-UniRule"/>
</dbReference>
<accession>I3JZR7</accession>
<dbReference type="GeneTree" id="ENSGT00940000158067"/>
<comment type="caution">
    <text evidence="6">Lacks conserved residue(s) required for the propagation of feature annotation.</text>
</comment>
<evidence type="ECO:0000256" key="6">
    <source>
        <dbReference type="PROSITE-ProRule" id="PRU00782"/>
    </source>
</evidence>
<protein>
    <recommendedName>
        <fullName evidence="9">Myosin motor domain-containing protein</fullName>
    </recommendedName>
</protein>
<dbReference type="Gene3D" id="1.20.5.4820">
    <property type="match status" value="1"/>
</dbReference>
<keyword evidence="3 7" id="KW-0175">Coiled coil</keyword>
<keyword evidence="2 6" id="KW-0067">ATP-binding</keyword>
<organism evidence="10 11">
    <name type="scientific">Oreochromis niloticus</name>
    <name type="common">Nile tilapia</name>
    <name type="synonym">Tilapia nilotica</name>
    <dbReference type="NCBI Taxonomy" id="8128"/>
    <lineage>
        <taxon>Eukaryota</taxon>
        <taxon>Metazoa</taxon>
        <taxon>Chordata</taxon>
        <taxon>Craniata</taxon>
        <taxon>Vertebrata</taxon>
        <taxon>Euteleostomi</taxon>
        <taxon>Actinopterygii</taxon>
        <taxon>Neopterygii</taxon>
        <taxon>Teleostei</taxon>
        <taxon>Neoteleostei</taxon>
        <taxon>Acanthomorphata</taxon>
        <taxon>Ovalentaria</taxon>
        <taxon>Cichlomorphae</taxon>
        <taxon>Cichliformes</taxon>
        <taxon>Cichlidae</taxon>
        <taxon>African cichlids</taxon>
        <taxon>Pseudocrenilabrinae</taxon>
        <taxon>Oreochromini</taxon>
        <taxon>Oreochromis</taxon>
    </lineage>
</organism>
<dbReference type="GO" id="GO:0016460">
    <property type="term" value="C:myosin II complex"/>
    <property type="evidence" value="ECO:0007669"/>
    <property type="project" value="TreeGrafter"/>
</dbReference>
<dbReference type="PANTHER" id="PTHR45615:SF8">
    <property type="entry name" value="UNCONVENTIONAL MYOSIN-XVIIIB"/>
    <property type="match status" value="1"/>
</dbReference>
<feature type="binding site" evidence="6">
    <location>
        <begin position="167"/>
        <end position="174"/>
    </location>
    <ligand>
        <name>ATP</name>
        <dbReference type="ChEBI" id="CHEBI:30616"/>
    </ligand>
</feature>
<evidence type="ECO:0000256" key="5">
    <source>
        <dbReference type="ARBA" id="ARBA00023175"/>
    </source>
</evidence>
<dbReference type="GO" id="GO:0051015">
    <property type="term" value="F:actin filament binding"/>
    <property type="evidence" value="ECO:0007669"/>
    <property type="project" value="TreeGrafter"/>
</dbReference>
<dbReference type="Gene3D" id="3.40.850.10">
    <property type="entry name" value="Kinesin motor domain"/>
    <property type="match status" value="1"/>
</dbReference>
<keyword evidence="6" id="KW-0009">Actin-binding</keyword>
<dbReference type="GO" id="GO:0003774">
    <property type="term" value="F:cytoskeletal motor activity"/>
    <property type="evidence" value="ECO:0007669"/>
    <property type="project" value="UniProtKB-UniRule"/>
</dbReference>
<feature type="region of interest" description="Disordered" evidence="8">
    <location>
        <begin position="1392"/>
        <end position="1428"/>
    </location>
</feature>
<keyword evidence="11" id="KW-1185">Reference proteome</keyword>
<dbReference type="GO" id="GO:0031032">
    <property type="term" value="P:actomyosin structure organization"/>
    <property type="evidence" value="ECO:0007669"/>
    <property type="project" value="TreeGrafter"/>
</dbReference>
<dbReference type="PANTHER" id="PTHR45615">
    <property type="entry name" value="MYOSIN HEAVY CHAIN, NON-MUSCLE"/>
    <property type="match status" value="1"/>
</dbReference>
<comment type="similarity">
    <text evidence="6">Belongs to the TRAFAC class myosin-kinesin ATPase superfamily. Myosin family.</text>
</comment>
<dbReference type="PROSITE" id="PS50096">
    <property type="entry name" value="IQ"/>
    <property type="match status" value="1"/>
</dbReference>
<dbReference type="InterPro" id="IPR001609">
    <property type="entry name" value="Myosin_head_motor_dom-like"/>
</dbReference>
<dbReference type="SMART" id="SM00242">
    <property type="entry name" value="MYSc"/>
    <property type="match status" value="1"/>
</dbReference>
<evidence type="ECO:0000313" key="11">
    <source>
        <dbReference type="Proteomes" id="UP000005207"/>
    </source>
</evidence>
<sequence>MQAETTVTENARKEVRDVWYEAGTVWYVDKDDFIRATQLKPDEGTPELPEGRVRVQLETDGSVHDVSEYEVEKCNPPELDLCEDLSDLQSVNECGVLHTLTSRAKANLPLTHAGPNLVNFWPPLQTHSKSRRGESVWDAPPALAALVKRVYMSMVGTRRDHSVCALGRSGTGKTTACQAFTHALIKQAGTAGDNMSVERVQAMFTILRSFGCVSSKHSDASSRFAMVFSLDFNHAGQAATLMLDKWKVCQKIQGESNFLVFSQMLAGLSTEMRIELQLHQLSEFNSFGIVHPTKVEEKQRASIAFTKLLSAMETLGFSPGEQKAIWHVLAGIYHLGAAGACKVGRRQFMNFDSAQMASSVLGCEGDDLHTAVFKHHLRQLLQRATGGSRERSGAAESEEGQMPAQCLDGMAAGLYEELFTAIVSLINRALSSQQLMLASVMVVDTPGLRNPRHSAEERGASWSEFCHNYLQERLLEHYHSHTFTHTLERYAQEKVHVEFECPETSPAEVVSAIDQPPPQVHTDEDPRGLLWVLDEEMVTPASCENRAVERVCHYYSDMGKKHTERLPAMRQCEQLMQCEVKHLMGSDPVRYDLAGWFSLIQNNPSALNAICLGVVKAMFTPRISLPPLCRALGGLEGGSQRSLQRNGTIRKTFSGGMAAIRRHSQCIAVKLQADALINLIRRARPVFLQCVSAKTDNGSFDIPALRVQLHSTQILSALQLYRIGYSEHMTLGDFRCHFQALAPSVMKRYASVFVSHDERKAVEELLVELDVDKKSILVGASRVFMKRGVLCYLEQQREKQVTGWLVHLQAACLGHLARQKYRKLKVQQMAVSCLQRNLRALRVVSKWRWWKLFCRLRPLLDVNMDNERLRAKEDEISVLRRRLEKSEKERNELRQTADNLETKVTAVTSELSDERFRGDAVGQALDVERAERLRLSRENKDLQVRQKKSLEKCHRYKVTPSIPPHLAETELVMQLECCQTEMEFVCRRLKQTEEKLETERQTRQELDAKVRQHAETVTELKRHCRHLTSDLQDARVLTDSLQSRMHELDRKQRRFLRQLEMQLEQEYEEKQMVIHEKHDLEGLIATLCDQVGHRDFDVEKKLRRDLKRTHALLADAQLLLATMESSGQNLPNGSKDQIEHLHFQLEESEARRLEAESIQATLSQELDNNQAELENICKQKSVVDENLALLQQEKVDLLKRLEEDQEDLNELMKKHKALIAQSSSDIAQIRELQAELEEVKKQKQSLQEELQQCVSRVQFLESSTVGRSIVSKQEARVRDLENKLEFQRGQVKRFEVLVLRLRDSVVRLGEELEQSAQAEARERENARYYQQRVQDMRLEMEELSQAEQESSRRRMELEMKVEELSTVRQALQADLETSIRRIVDLQAALEEVESSDDSDTERGVKLNCTGGQNSRHTLGRGPNKINIY</sequence>
<evidence type="ECO:0000256" key="2">
    <source>
        <dbReference type="ARBA" id="ARBA00022840"/>
    </source>
</evidence>
<evidence type="ECO:0000256" key="1">
    <source>
        <dbReference type="ARBA" id="ARBA00022741"/>
    </source>
</evidence>
<dbReference type="Gene3D" id="1.10.10.820">
    <property type="match status" value="1"/>
</dbReference>
<evidence type="ECO:0000256" key="8">
    <source>
        <dbReference type="SAM" id="MobiDB-lite"/>
    </source>
</evidence>
<keyword evidence="1 6" id="KW-0547">Nucleotide-binding</keyword>